<sequence length="111" mass="12562">MKRFLKGFSVLVILATLLTTIAYAAVVYESGNNLVTNTERWQYIYDGYGQCQGTSYKNVYIRYSNGASGDTGRLYSQNTYDYTIATVSYTYTDTLNPFAPKVQFNYGFTAK</sequence>
<evidence type="ECO:0000313" key="1">
    <source>
        <dbReference type="EMBL" id="QNU66438.1"/>
    </source>
</evidence>
<dbReference type="RefSeq" id="WP_137699192.1">
    <property type="nucleotide sequence ID" value="NZ_CP061336.1"/>
</dbReference>
<accession>A0A4V6EN16</accession>
<dbReference type="AlphaFoldDB" id="A0A4V6EN16"/>
<gene>
    <name evidence="1" type="ORF">EHE19_016465</name>
</gene>
<evidence type="ECO:0000313" key="2">
    <source>
        <dbReference type="Proteomes" id="UP000306409"/>
    </source>
</evidence>
<keyword evidence="2" id="KW-1185">Reference proteome</keyword>
<reference evidence="1 2" key="1">
    <citation type="submission" date="2020-09" db="EMBL/GenBank/DDBJ databases">
        <title>Characterization and genome sequencing of Ruminiclostridium sp. nov. MA18.</title>
        <authorList>
            <person name="Rettenmaier R."/>
            <person name="Kowollik M.-L."/>
            <person name="Liebl W."/>
            <person name="Zverlov V."/>
        </authorList>
    </citation>
    <scope>NUCLEOTIDE SEQUENCE [LARGE SCALE GENOMIC DNA]</scope>
    <source>
        <strain evidence="1 2">MA18</strain>
    </source>
</reference>
<dbReference type="KEGG" id="rher:EHE19_016465"/>
<dbReference type="OrthoDB" id="10008679at2"/>
<proteinExistence type="predicted"/>
<dbReference type="Proteomes" id="UP000306409">
    <property type="component" value="Chromosome"/>
</dbReference>
<protein>
    <submittedName>
        <fullName evidence="1">Uncharacterized protein</fullName>
    </submittedName>
</protein>
<name>A0A4V6EN16_9FIRM</name>
<dbReference type="EMBL" id="CP061336">
    <property type="protein sequence ID" value="QNU66438.1"/>
    <property type="molecule type" value="Genomic_DNA"/>
</dbReference>
<organism evidence="1 2">
    <name type="scientific">Ruminiclostridium herbifermentans</name>
    <dbReference type="NCBI Taxonomy" id="2488810"/>
    <lineage>
        <taxon>Bacteria</taxon>
        <taxon>Bacillati</taxon>
        <taxon>Bacillota</taxon>
        <taxon>Clostridia</taxon>
        <taxon>Eubacteriales</taxon>
        <taxon>Oscillospiraceae</taxon>
        <taxon>Ruminiclostridium</taxon>
    </lineage>
</organism>